<feature type="domain" description="Chromosomal replication initiator DnaA C-terminal" evidence="13">
    <location>
        <begin position="355"/>
        <end position="424"/>
    </location>
</feature>
<comment type="domain">
    <text evidence="8">Domain I is involved in oligomerization and binding regulators, domain II is flexibile and of varying length in different bacteria, domain III forms the AAA+ region, while domain IV binds dsDNA.</text>
</comment>
<evidence type="ECO:0000256" key="5">
    <source>
        <dbReference type="ARBA" id="ARBA00022840"/>
    </source>
</evidence>
<dbReference type="SUPFAM" id="SSF48295">
    <property type="entry name" value="TrpR-like"/>
    <property type="match status" value="1"/>
</dbReference>
<keyword evidence="2 8" id="KW-0963">Cytoplasm</keyword>
<comment type="similarity">
    <text evidence="1 8 11">Belongs to the DnaA family.</text>
</comment>
<dbReference type="InterPro" id="IPR001957">
    <property type="entry name" value="Chromosome_initiator_DnaA"/>
</dbReference>
<evidence type="ECO:0000256" key="8">
    <source>
        <dbReference type="HAMAP-Rule" id="MF_00377"/>
    </source>
</evidence>
<dbReference type="eggNOG" id="COG0593">
    <property type="taxonomic scope" value="Bacteria"/>
</dbReference>
<dbReference type="Gene3D" id="3.30.300.180">
    <property type="match status" value="1"/>
</dbReference>
<dbReference type="GO" id="GO:0005524">
    <property type="term" value="F:ATP binding"/>
    <property type="evidence" value="ECO:0007669"/>
    <property type="project" value="UniProtKB-UniRule"/>
</dbReference>
<dbReference type="GO" id="GO:0008289">
    <property type="term" value="F:lipid binding"/>
    <property type="evidence" value="ECO:0007669"/>
    <property type="project" value="UniProtKB-KW"/>
</dbReference>
<dbReference type="GO" id="GO:0005886">
    <property type="term" value="C:plasma membrane"/>
    <property type="evidence" value="ECO:0007669"/>
    <property type="project" value="TreeGrafter"/>
</dbReference>
<evidence type="ECO:0000256" key="10">
    <source>
        <dbReference type="RuleBase" id="RU000577"/>
    </source>
</evidence>
<sequence length="447" mass="50997">MEQDISKIWENFMKLLRQNSRSEISFSTWFQRMVPKEIDKNNNKFIITVPNEFIKNYLSNSDLNMKLLSKCMYEASGIAYEIEILAGDDEDPSSSLPIEDAFEKSRLNPKYIFENFIVGKSNEFAHAASLAAAESYENPEAAHSNPLFIYGGVGLGKTHLMQAIGHFVLQQDISKKVLYVTSEQFMNELIDSIKNGRNEEFRRKYRSVDLLLIDDIQFIADKESTQEEFFHTFNALHGANKQIVLTSDKPPKDIKSLKERLVSRFAWGLVVDIGPPDLETRIAILRAKSDSEGFDVPENVINYIAENVRSNIRELEGALTRVKAFSKLTKGVITEDIAKQAIKDIYKVKTVRVVDAKRIKEVISKNYNITIDDILSSKRTANIAFPRQIAMYLTRTLTDLSLPMIGQEFGGRDHTTVMYAINKIDTRIKKDAEFSIEIQGLIKEIKK</sequence>
<dbReference type="InterPro" id="IPR013159">
    <property type="entry name" value="DnaA_C"/>
</dbReference>
<dbReference type="GO" id="GO:0006270">
    <property type="term" value="P:DNA replication initiation"/>
    <property type="evidence" value="ECO:0007669"/>
    <property type="project" value="UniProtKB-UniRule"/>
</dbReference>
<accession>E0NJK4</accession>
<keyword evidence="15" id="KW-1185">Reference proteome</keyword>
<gene>
    <name evidence="8 14" type="primary">dnaA</name>
    <name evidence="14" type="ORF">HMPREF9225_0343</name>
</gene>
<evidence type="ECO:0000256" key="2">
    <source>
        <dbReference type="ARBA" id="ARBA00022490"/>
    </source>
</evidence>
<proteinExistence type="inferred from homology"/>
<dbReference type="PANTHER" id="PTHR30050">
    <property type="entry name" value="CHROMOSOMAL REPLICATION INITIATOR PROTEIN DNAA"/>
    <property type="match status" value="1"/>
</dbReference>
<dbReference type="SUPFAM" id="SSF52540">
    <property type="entry name" value="P-loop containing nucleoside triphosphate hydrolases"/>
    <property type="match status" value="1"/>
</dbReference>
<evidence type="ECO:0000256" key="3">
    <source>
        <dbReference type="ARBA" id="ARBA00022705"/>
    </source>
</evidence>
<dbReference type="OrthoDB" id="9807019at2"/>
<evidence type="ECO:0000259" key="13">
    <source>
        <dbReference type="SMART" id="SM00760"/>
    </source>
</evidence>
<dbReference type="HAMAP" id="MF_00377">
    <property type="entry name" value="DnaA_bact"/>
    <property type="match status" value="1"/>
</dbReference>
<evidence type="ECO:0000256" key="7">
    <source>
        <dbReference type="ARBA" id="ARBA00023125"/>
    </source>
</evidence>
<dbReference type="PANTHER" id="PTHR30050:SF2">
    <property type="entry name" value="CHROMOSOMAL REPLICATION INITIATOR PROTEIN DNAA"/>
    <property type="match status" value="1"/>
</dbReference>
<evidence type="ECO:0000256" key="11">
    <source>
        <dbReference type="RuleBase" id="RU004227"/>
    </source>
</evidence>
<dbReference type="AlphaFoldDB" id="E0NJK4"/>
<dbReference type="InterPro" id="IPR020591">
    <property type="entry name" value="Chromosome_initiator_DnaA-like"/>
</dbReference>
<dbReference type="Proteomes" id="UP000003280">
    <property type="component" value="Unassembled WGS sequence"/>
</dbReference>
<evidence type="ECO:0000256" key="6">
    <source>
        <dbReference type="ARBA" id="ARBA00023121"/>
    </source>
</evidence>
<feature type="binding site" evidence="8">
    <location>
        <position position="157"/>
    </location>
    <ligand>
        <name>ATP</name>
        <dbReference type="ChEBI" id="CHEBI:30616"/>
    </ligand>
</feature>
<dbReference type="FunFam" id="1.10.8.60:FF:000003">
    <property type="entry name" value="Chromosomal replication initiator protein DnaA"/>
    <property type="match status" value="1"/>
</dbReference>
<feature type="region of interest" description="Domain IV, binds dsDNA" evidence="8">
    <location>
        <begin position="327"/>
        <end position="447"/>
    </location>
</feature>
<dbReference type="PROSITE" id="PS01008">
    <property type="entry name" value="DNAA"/>
    <property type="match status" value="1"/>
</dbReference>
<dbReference type="Pfam" id="PF08299">
    <property type="entry name" value="Bac_DnaA_C"/>
    <property type="match status" value="1"/>
</dbReference>
<feature type="binding site" evidence="8">
    <location>
        <position position="156"/>
    </location>
    <ligand>
        <name>ATP</name>
        <dbReference type="ChEBI" id="CHEBI:30616"/>
    </ligand>
</feature>
<name>E0NJK4_9FIRM</name>
<dbReference type="FunFam" id="3.40.50.300:FF:000668">
    <property type="entry name" value="Chromosomal replication initiator protein DnaA"/>
    <property type="match status" value="1"/>
</dbReference>
<feature type="region of interest" description="Domain I, interacts with DnaA modulators" evidence="8">
    <location>
        <begin position="1"/>
        <end position="92"/>
    </location>
</feature>
<comment type="function">
    <text evidence="8 10">Plays an essential role in the initiation and regulation of chromosomal replication. ATP-DnaA binds to the origin of replication (oriC) to initiate formation of the DNA replication initiation complex once per cell cycle. Binds the DnaA box (a 9 base pair repeat at the origin) and separates the double-stranded (ds)DNA. Forms a right-handed helical filament on oriC DNA; dsDNA binds to the exterior of the filament while single-stranded (ss)DNA is stabiized in the filament's interior. The ATP-DnaA-oriC complex binds and stabilizes one strand of the AT-rich DNA unwinding element (DUE), permitting loading of DNA polymerase. After initiation quickly degrades to an ADP-DnaA complex that is not apt for DNA replication. Binds acidic phospholipids.</text>
</comment>
<comment type="caution">
    <text evidence="8">Lacks conserved residue(s) required for the propagation of feature annotation.</text>
</comment>
<evidence type="ECO:0000259" key="12">
    <source>
        <dbReference type="SMART" id="SM00382"/>
    </source>
</evidence>
<comment type="subunit">
    <text evidence="8">Oligomerizes as a right-handed, spiral filament on DNA at oriC.</text>
</comment>
<dbReference type="Gene3D" id="3.40.50.300">
    <property type="entry name" value="P-loop containing nucleotide triphosphate hydrolases"/>
    <property type="match status" value="1"/>
</dbReference>
<dbReference type="InterPro" id="IPR038454">
    <property type="entry name" value="DnaA_N_sf"/>
</dbReference>
<dbReference type="EMBL" id="AEEH01000018">
    <property type="protein sequence ID" value="EFM26024.1"/>
    <property type="molecule type" value="Genomic_DNA"/>
</dbReference>
<dbReference type="SMART" id="SM00382">
    <property type="entry name" value="AAA"/>
    <property type="match status" value="1"/>
</dbReference>
<comment type="subcellular location">
    <subcellularLocation>
        <location evidence="8">Cytoplasm</location>
    </subcellularLocation>
</comment>
<keyword evidence="7 8" id="KW-0238">DNA-binding</keyword>
<dbReference type="InterPro" id="IPR003593">
    <property type="entry name" value="AAA+_ATPase"/>
</dbReference>
<dbReference type="CDD" id="cd06571">
    <property type="entry name" value="Bac_DnaA_C"/>
    <property type="match status" value="1"/>
</dbReference>
<dbReference type="InterPro" id="IPR010921">
    <property type="entry name" value="Trp_repressor/repl_initiator"/>
</dbReference>
<feature type="domain" description="AAA+ ATPase" evidence="12">
    <location>
        <begin position="143"/>
        <end position="277"/>
    </location>
</feature>
<dbReference type="InterPro" id="IPR024633">
    <property type="entry name" value="DnaA_N_dom"/>
</dbReference>
<dbReference type="InterPro" id="IPR018312">
    <property type="entry name" value="Chromosome_initiator_DnaA_CS"/>
</dbReference>
<dbReference type="CDD" id="cd00009">
    <property type="entry name" value="AAA"/>
    <property type="match status" value="1"/>
</dbReference>
<dbReference type="Gene3D" id="1.10.8.60">
    <property type="match status" value="1"/>
</dbReference>
<evidence type="ECO:0000256" key="1">
    <source>
        <dbReference type="ARBA" id="ARBA00006583"/>
    </source>
</evidence>
<feature type="binding site" evidence="8">
    <location>
        <position position="158"/>
    </location>
    <ligand>
        <name>ATP</name>
        <dbReference type="ChEBI" id="CHEBI:30616"/>
    </ligand>
</feature>
<dbReference type="PRINTS" id="PR00051">
    <property type="entry name" value="DNAA"/>
</dbReference>
<keyword evidence="3 8" id="KW-0235">DNA replication</keyword>
<dbReference type="NCBIfam" id="TIGR00362">
    <property type="entry name" value="DnaA"/>
    <property type="match status" value="1"/>
</dbReference>
<evidence type="ECO:0000256" key="4">
    <source>
        <dbReference type="ARBA" id="ARBA00022741"/>
    </source>
</evidence>
<dbReference type="Pfam" id="PF11638">
    <property type="entry name" value="DnaA_N"/>
    <property type="match status" value="1"/>
</dbReference>
<dbReference type="RefSeq" id="WP_008901179.1">
    <property type="nucleotide sequence ID" value="NZ_GL397071.1"/>
</dbReference>
<dbReference type="GO" id="GO:0003688">
    <property type="term" value="F:DNA replication origin binding"/>
    <property type="evidence" value="ECO:0007669"/>
    <property type="project" value="UniProtKB-UniRule"/>
</dbReference>
<dbReference type="STRING" id="862517.HMPREF9225_0343"/>
<keyword evidence="5 8" id="KW-0067">ATP-binding</keyword>
<comment type="caution">
    <text evidence="14">The sequence shown here is derived from an EMBL/GenBank/DDBJ whole genome shotgun (WGS) entry which is preliminary data.</text>
</comment>
<evidence type="ECO:0000313" key="14">
    <source>
        <dbReference type="EMBL" id="EFM26024.1"/>
    </source>
</evidence>
<dbReference type="GO" id="GO:0005737">
    <property type="term" value="C:cytoplasm"/>
    <property type="evidence" value="ECO:0007669"/>
    <property type="project" value="UniProtKB-SubCell"/>
</dbReference>
<reference evidence="14 15" key="1">
    <citation type="submission" date="2010-07" db="EMBL/GenBank/DDBJ databases">
        <authorList>
            <person name="Muzny D."/>
            <person name="Qin X."/>
            <person name="Deng J."/>
            <person name="Jiang H."/>
            <person name="Liu Y."/>
            <person name="Qu J."/>
            <person name="Song X.-Z."/>
            <person name="Zhang L."/>
            <person name="Thornton R."/>
            <person name="Coyle M."/>
            <person name="Francisco L."/>
            <person name="Jackson L."/>
            <person name="Javaid M."/>
            <person name="Korchina V."/>
            <person name="Kovar C."/>
            <person name="Mata R."/>
            <person name="Mathew T."/>
            <person name="Ngo R."/>
            <person name="Nguyen L."/>
            <person name="Nguyen N."/>
            <person name="Okwuonu G."/>
            <person name="Ongeri F."/>
            <person name="Pham C."/>
            <person name="Simmons D."/>
            <person name="Wilczek-Boney K."/>
            <person name="Hale W."/>
            <person name="Jakkamsetti A."/>
            <person name="Pham P."/>
            <person name="Ruth R."/>
            <person name="San Lucas F."/>
            <person name="Warren J."/>
            <person name="Zhang J."/>
            <person name="Zhao Z."/>
            <person name="Zhou C."/>
            <person name="Zhu D."/>
            <person name="Lee S."/>
            <person name="Bess C."/>
            <person name="Blankenburg K."/>
            <person name="Forbes L."/>
            <person name="Fu Q."/>
            <person name="Gubbala S."/>
            <person name="Hirani K."/>
            <person name="Jayaseelan J.C."/>
            <person name="Lara F."/>
            <person name="Munidasa M."/>
            <person name="Palculict T."/>
            <person name="Patil S."/>
            <person name="Pu L.-L."/>
            <person name="Saada N."/>
            <person name="Tang L."/>
            <person name="Weissenberger G."/>
            <person name="Zhu Y."/>
            <person name="Hemphill L."/>
            <person name="Shang Y."/>
            <person name="Youmans B."/>
            <person name="Ayvaz T."/>
            <person name="Ross M."/>
            <person name="Santibanez J."/>
            <person name="Aqrawi P."/>
            <person name="Gross S."/>
            <person name="Joshi V."/>
            <person name="Fowler G."/>
            <person name="Nazareth L."/>
            <person name="Reid J."/>
            <person name="Worley K."/>
            <person name="Petrosino J."/>
            <person name="Highlander S."/>
            <person name="Gibbs R."/>
        </authorList>
    </citation>
    <scope>NUCLEOTIDE SEQUENCE [LARGE SCALE GENOMIC DNA]</scope>
    <source>
        <strain evidence="14 15">ATCC BAA-1640</strain>
    </source>
</reference>
<dbReference type="HOGENOM" id="CLU_026910_3_1_9"/>
<keyword evidence="6 8" id="KW-0446">Lipid-binding</keyword>
<evidence type="ECO:0000313" key="15">
    <source>
        <dbReference type="Proteomes" id="UP000003280"/>
    </source>
</evidence>
<dbReference type="InterPro" id="IPR027417">
    <property type="entry name" value="P-loop_NTPase"/>
</dbReference>
<evidence type="ECO:0000256" key="9">
    <source>
        <dbReference type="NCBIfam" id="TIGR00362"/>
    </source>
</evidence>
<dbReference type="SMART" id="SM00760">
    <property type="entry name" value="Bac_DnaA_C"/>
    <property type="match status" value="1"/>
</dbReference>
<protein>
    <recommendedName>
        <fullName evidence="8 9">Chromosomal replication initiator protein DnaA</fullName>
    </recommendedName>
</protein>
<dbReference type="GO" id="GO:0006275">
    <property type="term" value="P:regulation of DNA replication"/>
    <property type="evidence" value="ECO:0007669"/>
    <property type="project" value="UniProtKB-UniRule"/>
</dbReference>
<dbReference type="Gene3D" id="1.10.1750.10">
    <property type="match status" value="1"/>
</dbReference>
<feature type="binding site" evidence="8">
    <location>
        <position position="154"/>
    </location>
    <ligand>
        <name>ATP</name>
        <dbReference type="ChEBI" id="CHEBI:30616"/>
    </ligand>
</feature>
<dbReference type="Pfam" id="PF00308">
    <property type="entry name" value="Bac_DnaA"/>
    <property type="match status" value="1"/>
</dbReference>
<keyword evidence="4 8" id="KW-0547">Nucleotide-binding</keyword>
<dbReference type="InterPro" id="IPR013317">
    <property type="entry name" value="DnaA_dom"/>
</dbReference>
<organism evidence="14 15">
    <name type="scientific">Peptoniphilus duerdenii ATCC BAA-1640</name>
    <dbReference type="NCBI Taxonomy" id="862517"/>
    <lineage>
        <taxon>Bacteria</taxon>
        <taxon>Bacillati</taxon>
        <taxon>Bacillota</taxon>
        <taxon>Tissierellia</taxon>
        <taxon>Tissierellales</taxon>
        <taxon>Peptoniphilaceae</taxon>
        <taxon>Peptoniphilus</taxon>
    </lineage>
</organism>